<gene>
    <name evidence="1" type="ORF">LMG1873_01109</name>
</gene>
<sequence>MTTSSKFIVTLEVAYQHVIKVGVVAANELAALQLAESAFGSGSLWTGDCALQLLHDDFHEEGERVDLSVSHLGNGAFPPPDATVHELELHSRARRLLSFCRMVSDAAPSLTEQIVDLDRLFEVKLSARSIQQLRELLPHLAEVEPAL</sequence>
<organism evidence="1 2">
    <name type="scientific">Achromobacter piechaudii</name>
    <dbReference type="NCBI Taxonomy" id="72556"/>
    <lineage>
        <taxon>Bacteria</taxon>
        <taxon>Pseudomonadati</taxon>
        <taxon>Pseudomonadota</taxon>
        <taxon>Betaproteobacteria</taxon>
        <taxon>Burkholderiales</taxon>
        <taxon>Alcaligenaceae</taxon>
        <taxon>Achromobacter</taxon>
    </lineage>
</organism>
<evidence type="ECO:0000313" key="1">
    <source>
        <dbReference type="EMBL" id="CAB3670888.1"/>
    </source>
</evidence>
<dbReference type="RefSeq" id="WP_006216177.1">
    <property type="nucleotide sequence ID" value="NZ_CADIJS010000001.1"/>
</dbReference>
<evidence type="ECO:0000313" key="2">
    <source>
        <dbReference type="Proteomes" id="UP000494116"/>
    </source>
</evidence>
<name>A0ABM8KT60_9BURK</name>
<reference evidence="1 2" key="1">
    <citation type="submission" date="2020-04" db="EMBL/GenBank/DDBJ databases">
        <authorList>
            <person name="De Canck E."/>
        </authorList>
    </citation>
    <scope>NUCLEOTIDE SEQUENCE [LARGE SCALE GENOMIC DNA]</scope>
    <source>
        <strain evidence="1 2">LMG 1873</strain>
    </source>
</reference>
<accession>A0ABM8KT60</accession>
<keyword evidence="2" id="KW-1185">Reference proteome</keyword>
<comment type="caution">
    <text evidence="1">The sequence shown here is derived from an EMBL/GenBank/DDBJ whole genome shotgun (WGS) entry which is preliminary data.</text>
</comment>
<protein>
    <submittedName>
        <fullName evidence="1">Uncharacterized protein</fullName>
    </submittedName>
</protein>
<dbReference type="Proteomes" id="UP000494116">
    <property type="component" value="Unassembled WGS sequence"/>
</dbReference>
<dbReference type="EMBL" id="CADIJS010000001">
    <property type="protein sequence ID" value="CAB3670888.1"/>
    <property type="molecule type" value="Genomic_DNA"/>
</dbReference>
<proteinExistence type="predicted"/>